<reference evidence="4 5" key="1">
    <citation type="journal article" date="2024" name="Chem. Sci.">
        <title>Discovery of megapolipeptins by genome mining of a Burkholderiales bacteria collection.</title>
        <authorList>
            <person name="Paulo B.S."/>
            <person name="Recchia M.J.J."/>
            <person name="Lee S."/>
            <person name="Fergusson C.H."/>
            <person name="Romanowski S.B."/>
            <person name="Hernandez A."/>
            <person name="Krull N."/>
            <person name="Liu D.Y."/>
            <person name="Cavanagh H."/>
            <person name="Bos A."/>
            <person name="Gray C.A."/>
            <person name="Murphy B.T."/>
            <person name="Linington R.G."/>
            <person name="Eustaquio A.S."/>
        </authorList>
    </citation>
    <scope>NUCLEOTIDE SEQUENCE [LARGE SCALE GENOMIC DNA]</scope>
    <source>
        <strain evidence="4 5">RL21-008-BIB-B</strain>
    </source>
</reference>
<evidence type="ECO:0000256" key="1">
    <source>
        <dbReference type="ARBA" id="ARBA00012528"/>
    </source>
</evidence>
<dbReference type="RefSeq" id="WP_408170032.1">
    <property type="nucleotide sequence ID" value="NZ_JAQQFR010000017.1"/>
</dbReference>
<gene>
    <name evidence="4" type="ORF">PQR63_21610</name>
</gene>
<protein>
    <recommendedName>
        <fullName evidence="1">diguanylate cyclase</fullName>
        <ecNumber evidence="1">2.7.7.65</ecNumber>
    </recommendedName>
</protein>
<dbReference type="InterPro" id="IPR043128">
    <property type="entry name" value="Rev_trsase/Diguanyl_cyclase"/>
</dbReference>
<dbReference type="PANTHER" id="PTHR45138:SF9">
    <property type="entry name" value="DIGUANYLATE CYCLASE DGCM-RELATED"/>
    <property type="match status" value="1"/>
</dbReference>
<comment type="catalytic activity">
    <reaction evidence="2">
        <text>2 GTP = 3',3'-c-di-GMP + 2 diphosphate</text>
        <dbReference type="Rhea" id="RHEA:24898"/>
        <dbReference type="ChEBI" id="CHEBI:33019"/>
        <dbReference type="ChEBI" id="CHEBI:37565"/>
        <dbReference type="ChEBI" id="CHEBI:58805"/>
        <dbReference type="EC" id="2.7.7.65"/>
    </reaction>
</comment>
<dbReference type="Proteomes" id="UP001629214">
    <property type="component" value="Unassembled WGS sequence"/>
</dbReference>
<dbReference type="Gene3D" id="3.30.70.270">
    <property type="match status" value="1"/>
</dbReference>
<dbReference type="SMART" id="SM00065">
    <property type="entry name" value="GAF"/>
    <property type="match status" value="1"/>
</dbReference>
<evidence type="ECO:0000259" key="3">
    <source>
        <dbReference type="PROSITE" id="PS50887"/>
    </source>
</evidence>
<dbReference type="InterPro" id="IPR000160">
    <property type="entry name" value="GGDEF_dom"/>
</dbReference>
<dbReference type="EC" id="2.7.7.65" evidence="1"/>
<dbReference type="NCBIfam" id="TIGR00254">
    <property type="entry name" value="GGDEF"/>
    <property type="match status" value="1"/>
</dbReference>
<sequence length="338" mass="38260">MKMPEMSPRDFYQVNALHAFSLFASSAEMRFERLTRLAKRLFNVPVAFVSLADAHRPWLSSKHDNAADGRHAFFSEAAAADKLLVVPDTVLDERFQDHPLIGDASVRFYAGCPIRVGNGDQLGTLCLLDNQPRAFNDDDQALLRDLAKMAEQELFAMELATIDELTRVPNRRGFEAMAEQALSLCKRLDKPVSLFYFDLDLFKQINDRFGHAEGDRALQDFSTILTRSFRQSDIIGRLGGDEFAVLLPNTNQQQAEVALRCLDKAIRQHNRASKRDYKLHYSVGFSDSHTEATPTIGDLMQRADARMFENKKAHAQQSAGALTMLLNLLLPTQRKYRH</sequence>
<keyword evidence="5" id="KW-1185">Reference proteome</keyword>
<dbReference type="SMART" id="SM00267">
    <property type="entry name" value="GGDEF"/>
    <property type="match status" value="1"/>
</dbReference>
<feature type="domain" description="GGDEF" evidence="3">
    <location>
        <begin position="190"/>
        <end position="324"/>
    </location>
</feature>
<comment type="caution">
    <text evidence="4">The sequence shown here is derived from an EMBL/GenBank/DDBJ whole genome shotgun (WGS) entry which is preliminary data.</text>
</comment>
<evidence type="ECO:0000313" key="5">
    <source>
        <dbReference type="Proteomes" id="UP001629214"/>
    </source>
</evidence>
<dbReference type="Pfam" id="PF01590">
    <property type="entry name" value="GAF"/>
    <property type="match status" value="1"/>
</dbReference>
<evidence type="ECO:0000256" key="2">
    <source>
        <dbReference type="ARBA" id="ARBA00034247"/>
    </source>
</evidence>
<dbReference type="InterPro" id="IPR003018">
    <property type="entry name" value="GAF"/>
</dbReference>
<dbReference type="Gene3D" id="3.30.450.40">
    <property type="match status" value="1"/>
</dbReference>
<proteinExistence type="predicted"/>
<accession>A0ABW8ZFR7</accession>
<organism evidence="4 5">
    <name type="scientific">Herbaspirillum rhizosphaerae</name>
    <dbReference type="NCBI Taxonomy" id="346179"/>
    <lineage>
        <taxon>Bacteria</taxon>
        <taxon>Pseudomonadati</taxon>
        <taxon>Pseudomonadota</taxon>
        <taxon>Betaproteobacteria</taxon>
        <taxon>Burkholderiales</taxon>
        <taxon>Oxalobacteraceae</taxon>
        <taxon>Herbaspirillum</taxon>
    </lineage>
</organism>
<dbReference type="PANTHER" id="PTHR45138">
    <property type="entry name" value="REGULATORY COMPONENTS OF SENSORY TRANSDUCTION SYSTEM"/>
    <property type="match status" value="1"/>
</dbReference>
<dbReference type="InterPro" id="IPR029787">
    <property type="entry name" value="Nucleotide_cyclase"/>
</dbReference>
<dbReference type="EMBL" id="JAQQFR010000017">
    <property type="protein sequence ID" value="MFL9881011.1"/>
    <property type="molecule type" value="Genomic_DNA"/>
</dbReference>
<dbReference type="PROSITE" id="PS50887">
    <property type="entry name" value="GGDEF"/>
    <property type="match status" value="1"/>
</dbReference>
<evidence type="ECO:0000313" key="4">
    <source>
        <dbReference type="EMBL" id="MFL9881011.1"/>
    </source>
</evidence>
<dbReference type="InterPro" id="IPR050469">
    <property type="entry name" value="Diguanylate_Cyclase"/>
</dbReference>
<dbReference type="CDD" id="cd01949">
    <property type="entry name" value="GGDEF"/>
    <property type="match status" value="1"/>
</dbReference>
<dbReference type="SUPFAM" id="SSF55781">
    <property type="entry name" value="GAF domain-like"/>
    <property type="match status" value="1"/>
</dbReference>
<dbReference type="SUPFAM" id="SSF55073">
    <property type="entry name" value="Nucleotide cyclase"/>
    <property type="match status" value="1"/>
</dbReference>
<dbReference type="InterPro" id="IPR029016">
    <property type="entry name" value="GAF-like_dom_sf"/>
</dbReference>
<name>A0ABW8ZFR7_9BURK</name>
<dbReference type="Pfam" id="PF00990">
    <property type="entry name" value="GGDEF"/>
    <property type="match status" value="1"/>
</dbReference>